<organism evidence="1 2">
    <name type="scientific">Mycena belliarum</name>
    <dbReference type="NCBI Taxonomy" id="1033014"/>
    <lineage>
        <taxon>Eukaryota</taxon>
        <taxon>Fungi</taxon>
        <taxon>Dikarya</taxon>
        <taxon>Basidiomycota</taxon>
        <taxon>Agaricomycotina</taxon>
        <taxon>Agaricomycetes</taxon>
        <taxon>Agaricomycetidae</taxon>
        <taxon>Agaricales</taxon>
        <taxon>Marasmiineae</taxon>
        <taxon>Mycenaceae</taxon>
        <taxon>Mycena</taxon>
    </lineage>
</organism>
<dbReference type="EMBL" id="JARJCN010000010">
    <property type="protein sequence ID" value="KAJ7097018.1"/>
    <property type="molecule type" value="Genomic_DNA"/>
</dbReference>
<proteinExistence type="predicted"/>
<dbReference type="Proteomes" id="UP001222325">
    <property type="component" value="Unassembled WGS sequence"/>
</dbReference>
<evidence type="ECO:0000313" key="2">
    <source>
        <dbReference type="Proteomes" id="UP001222325"/>
    </source>
</evidence>
<accession>A0AAD6UF82</accession>
<sequence>MNDVDFGLRMWPLQLELERLDDGRFPRSTFRESRRIFESSKSDDERRHPAFGFQASSSRNFIYLLSKPVNLILPRFQPCPRLKIVGAASAIQAASSIEGAQEITLRPSNPILLLLQPLCTSVPLVATQPATVDPVTLSVRTAHGPRTLSGRIRKRVFSSTAYFACLGSLSSVPPFCEGALTQLPWIYGTTALESDLQVCKTPISIASHPSAT</sequence>
<comment type="caution">
    <text evidence="1">The sequence shown here is derived from an EMBL/GenBank/DDBJ whole genome shotgun (WGS) entry which is preliminary data.</text>
</comment>
<reference evidence="1" key="1">
    <citation type="submission" date="2023-03" db="EMBL/GenBank/DDBJ databases">
        <title>Massive genome expansion in bonnet fungi (Mycena s.s.) driven by repeated elements and novel gene families across ecological guilds.</title>
        <authorList>
            <consortium name="Lawrence Berkeley National Laboratory"/>
            <person name="Harder C.B."/>
            <person name="Miyauchi S."/>
            <person name="Viragh M."/>
            <person name="Kuo A."/>
            <person name="Thoen E."/>
            <person name="Andreopoulos B."/>
            <person name="Lu D."/>
            <person name="Skrede I."/>
            <person name="Drula E."/>
            <person name="Henrissat B."/>
            <person name="Morin E."/>
            <person name="Kohler A."/>
            <person name="Barry K."/>
            <person name="LaButti K."/>
            <person name="Morin E."/>
            <person name="Salamov A."/>
            <person name="Lipzen A."/>
            <person name="Mereny Z."/>
            <person name="Hegedus B."/>
            <person name="Baldrian P."/>
            <person name="Stursova M."/>
            <person name="Weitz H."/>
            <person name="Taylor A."/>
            <person name="Grigoriev I.V."/>
            <person name="Nagy L.G."/>
            <person name="Martin F."/>
            <person name="Kauserud H."/>
        </authorList>
    </citation>
    <scope>NUCLEOTIDE SEQUENCE</scope>
    <source>
        <strain evidence="1">CBHHK173m</strain>
    </source>
</reference>
<keyword evidence="2" id="KW-1185">Reference proteome</keyword>
<protein>
    <submittedName>
        <fullName evidence="1">Uncharacterized protein</fullName>
    </submittedName>
</protein>
<evidence type="ECO:0000313" key="1">
    <source>
        <dbReference type="EMBL" id="KAJ7097018.1"/>
    </source>
</evidence>
<dbReference type="AlphaFoldDB" id="A0AAD6UF82"/>
<name>A0AAD6UF82_9AGAR</name>
<gene>
    <name evidence="1" type="ORF">B0H15DRAFT_945699</name>
</gene>